<evidence type="ECO:0000256" key="4">
    <source>
        <dbReference type="ARBA" id="ARBA00023316"/>
    </source>
</evidence>
<dbReference type="SUPFAM" id="SSF55846">
    <property type="entry name" value="N-acetylmuramoyl-L-alanine amidase-like"/>
    <property type="match status" value="1"/>
</dbReference>
<dbReference type="CDD" id="cd06583">
    <property type="entry name" value="PGRP"/>
    <property type="match status" value="1"/>
</dbReference>
<feature type="region of interest" description="Disordered" evidence="5">
    <location>
        <begin position="97"/>
        <end position="120"/>
    </location>
</feature>
<accession>A0AAE3JAJ3</accession>
<dbReference type="EMBL" id="JAJEQN010000001">
    <property type="protein sequence ID" value="MCC2220061.1"/>
    <property type="molecule type" value="Genomic_DNA"/>
</dbReference>
<dbReference type="GO" id="GO:0009253">
    <property type="term" value="P:peptidoglycan catabolic process"/>
    <property type="evidence" value="ECO:0007669"/>
    <property type="project" value="InterPro"/>
</dbReference>
<dbReference type="AlphaFoldDB" id="A0AAE3JAJ3"/>
<feature type="transmembrane region" description="Helical" evidence="6">
    <location>
        <begin position="57"/>
        <end position="74"/>
    </location>
</feature>
<dbReference type="InterPro" id="IPR002502">
    <property type="entry name" value="Amidase_domain"/>
</dbReference>
<evidence type="ECO:0000256" key="5">
    <source>
        <dbReference type="SAM" id="MobiDB-lite"/>
    </source>
</evidence>
<proteinExistence type="predicted"/>
<dbReference type="Pfam" id="PF01510">
    <property type="entry name" value="Amidase_2"/>
    <property type="match status" value="1"/>
</dbReference>
<dbReference type="GO" id="GO:0009254">
    <property type="term" value="P:peptidoglycan turnover"/>
    <property type="evidence" value="ECO:0007669"/>
    <property type="project" value="TreeGrafter"/>
</dbReference>
<keyword evidence="4" id="KW-0961">Cell wall biogenesis/degradation</keyword>
<sequence length="337" mass="38006">MTEQERKKAFENQRRNAERRAKEADGTYDMERRIQYEKKQREERRLQQQRQALKQRITAAVIAVAALIVIAVLFRSCNKKDDKLFQTMPVQTSQEEITSGQIEEANEPEVKATVPTTQEEIQETNPLETVGETEQVQQPAESVAATVNAVDTAQHVIDPSGIVIPDWITVDLIHINNVSRPAIALDTVNDIAIHYVANPGSSAKANRDYFDSLDNPAVEGAGRQASAHLIVGLDGEVVQCLPLNEMAYAVRSRNPDTISIEVCHPDETGKFSDTTYNTLVKLTAWLLQQKGLTPDHVIRHFDCDGKYCPLYYVEHEDAWNKLKQDIADYYYANPNIQ</sequence>
<organism evidence="8 9">
    <name type="scientific">Anthropogastromicrobium aceti</name>
    <dbReference type="NCBI Taxonomy" id="2981768"/>
    <lineage>
        <taxon>Bacteria</taxon>
        <taxon>Bacillati</taxon>
        <taxon>Bacillota</taxon>
        <taxon>Clostridia</taxon>
        <taxon>Lachnospirales</taxon>
        <taxon>Lachnospiraceae</taxon>
        <taxon>Anthropogastromicrobium</taxon>
    </lineage>
</organism>
<evidence type="ECO:0000256" key="3">
    <source>
        <dbReference type="ARBA" id="ARBA00022801"/>
    </source>
</evidence>
<feature type="domain" description="N-acetylmuramoyl-L-alanine amidase" evidence="7">
    <location>
        <begin position="178"/>
        <end position="322"/>
    </location>
</feature>
<evidence type="ECO:0000313" key="9">
    <source>
        <dbReference type="Proteomes" id="UP001198200"/>
    </source>
</evidence>
<dbReference type="PANTHER" id="PTHR30417:SF1">
    <property type="entry name" value="N-ACETYLMURAMOYL-L-ALANINE AMIDASE AMID"/>
    <property type="match status" value="1"/>
</dbReference>
<dbReference type="InterPro" id="IPR036505">
    <property type="entry name" value="Amidase/PGRP_sf"/>
</dbReference>
<dbReference type="GO" id="GO:0071555">
    <property type="term" value="P:cell wall organization"/>
    <property type="evidence" value="ECO:0007669"/>
    <property type="project" value="UniProtKB-KW"/>
</dbReference>
<evidence type="ECO:0000256" key="2">
    <source>
        <dbReference type="ARBA" id="ARBA00011901"/>
    </source>
</evidence>
<dbReference type="Gene3D" id="3.40.80.10">
    <property type="entry name" value="Peptidoglycan recognition protein-like"/>
    <property type="match status" value="1"/>
</dbReference>
<dbReference type="GO" id="GO:0008745">
    <property type="term" value="F:N-acetylmuramoyl-L-alanine amidase activity"/>
    <property type="evidence" value="ECO:0007669"/>
    <property type="project" value="UniProtKB-EC"/>
</dbReference>
<keyword evidence="9" id="KW-1185">Reference proteome</keyword>
<gene>
    <name evidence="8" type="ORF">LKD48_00155</name>
</gene>
<keyword evidence="3 8" id="KW-0378">Hydrolase</keyword>
<dbReference type="PANTHER" id="PTHR30417">
    <property type="entry name" value="N-ACETYLMURAMOYL-L-ALANINE AMIDASE AMID"/>
    <property type="match status" value="1"/>
</dbReference>
<dbReference type="Proteomes" id="UP001198200">
    <property type="component" value="Unassembled WGS sequence"/>
</dbReference>
<evidence type="ECO:0000256" key="6">
    <source>
        <dbReference type="SAM" id="Phobius"/>
    </source>
</evidence>
<evidence type="ECO:0000256" key="1">
    <source>
        <dbReference type="ARBA" id="ARBA00001561"/>
    </source>
</evidence>
<comment type="caution">
    <text evidence="8">The sequence shown here is derived from an EMBL/GenBank/DDBJ whole genome shotgun (WGS) entry which is preliminary data.</text>
</comment>
<feature type="region of interest" description="Disordered" evidence="5">
    <location>
        <begin position="1"/>
        <end position="31"/>
    </location>
</feature>
<keyword evidence="6" id="KW-0472">Membrane</keyword>
<keyword evidence="6" id="KW-0812">Transmembrane</keyword>
<dbReference type="RefSeq" id="WP_308730776.1">
    <property type="nucleotide sequence ID" value="NZ_JAJEQN010000001.1"/>
</dbReference>
<keyword evidence="6" id="KW-1133">Transmembrane helix</keyword>
<reference evidence="8 9" key="1">
    <citation type="submission" date="2021-10" db="EMBL/GenBank/DDBJ databases">
        <title>Anaerobic single-cell dispensing facilitates the cultivation of human gut bacteria.</title>
        <authorList>
            <person name="Afrizal A."/>
        </authorList>
    </citation>
    <scope>NUCLEOTIDE SEQUENCE [LARGE SCALE GENOMIC DNA]</scope>
    <source>
        <strain evidence="8 9">CLA-AA-H224</strain>
    </source>
</reference>
<name>A0AAE3JAJ3_9FIRM</name>
<evidence type="ECO:0000259" key="7">
    <source>
        <dbReference type="SMART" id="SM00644"/>
    </source>
</evidence>
<evidence type="ECO:0000313" key="8">
    <source>
        <dbReference type="EMBL" id="MCC2220061.1"/>
    </source>
</evidence>
<comment type="catalytic activity">
    <reaction evidence="1">
        <text>Hydrolyzes the link between N-acetylmuramoyl residues and L-amino acid residues in certain cell-wall glycopeptides.</text>
        <dbReference type="EC" id="3.5.1.28"/>
    </reaction>
</comment>
<dbReference type="EC" id="3.5.1.28" evidence="2"/>
<dbReference type="InterPro" id="IPR051206">
    <property type="entry name" value="NAMLAA_amidase_2"/>
</dbReference>
<dbReference type="SMART" id="SM00644">
    <property type="entry name" value="Ami_2"/>
    <property type="match status" value="1"/>
</dbReference>
<protein>
    <recommendedName>
        <fullName evidence="2">N-acetylmuramoyl-L-alanine amidase</fullName>
        <ecNumber evidence="2">3.5.1.28</ecNumber>
    </recommendedName>
</protein>